<dbReference type="PANTHER" id="PTHR30478">
    <property type="entry name" value="DNA POLYMERASE III SUBUNIT BETA"/>
    <property type="match status" value="1"/>
</dbReference>
<dbReference type="PANTHER" id="PTHR30478:SF0">
    <property type="entry name" value="BETA SLIDING CLAMP"/>
    <property type="match status" value="1"/>
</dbReference>
<protein>
    <recommendedName>
        <fullName evidence="9">Beta sliding clamp</fullName>
    </recommendedName>
</protein>
<reference evidence="14" key="1">
    <citation type="submission" date="2017-09" db="EMBL/GenBank/DDBJ databases">
        <title>Depth-based differentiation of microbial function through sediment-hosted aquifers and enrichment of novel symbionts in the deep terrestrial subsurface.</title>
        <authorList>
            <person name="Probst A.J."/>
            <person name="Ladd B."/>
            <person name="Jarett J.K."/>
            <person name="Geller-Mcgrath D.E."/>
            <person name="Sieber C.M.K."/>
            <person name="Emerson J.B."/>
            <person name="Anantharaman K."/>
            <person name="Thomas B.C."/>
            <person name="Malmstrom R."/>
            <person name="Stieglmeier M."/>
            <person name="Klingl A."/>
            <person name="Woyke T."/>
            <person name="Ryan C.M."/>
            <person name="Banfield J.F."/>
        </authorList>
    </citation>
    <scope>NUCLEOTIDE SEQUENCE [LARGE SCALE GENOMIC DNA]</scope>
</reference>
<dbReference type="Gene3D" id="3.70.10.10">
    <property type="match status" value="1"/>
</dbReference>
<gene>
    <name evidence="13" type="primary">dnaN</name>
    <name evidence="13" type="ORF">COS11_06305</name>
</gene>
<dbReference type="Pfam" id="PF02767">
    <property type="entry name" value="DNA_pol3_beta_2"/>
    <property type="match status" value="1"/>
</dbReference>
<comment type="similarity">
    <text evidence="2 9">Belongs to the beta sliding clamp family.</text>
</comment>
<dbReference type="GO" id="GO:0005737">
    <property type="term" value="C:cytoplasm"/>
    <property type="evidence" value="ECO:0007669"/>
    <property type="project" value="UniProtKB-SubCell"/>
</dbReference>
<name>A0A2M7E7D4_9BACT</name>
<evidence type="ECO:0000313" key="13">
    <source>
        <dbReference type="EMBL" id="PIV63650.1"/>
    </source>
</evidence>
<evidence type="ECO:0000256" key="1">
    <source>
        <dbReference type="ARBA" id="ARBA00004496"/>
    </source>
</evidence>
<dbReference type="CDD" id="cd00140">
    <property type="entry name" value="beta_clamp"/>
    <property type="match status" value="1"/>
</dbReference>
<dbReference type="GO" id="GO:0009360">
    <property type="term" value="C:DNA polymerase III complex"/>
    <property type="evidence" value="ECO:0007669"/>
    <property type="project" value="InterPro"/>
</dbReference>
<keyword evidence="5 9" id="KW-0548">Nucleotidyltransferase</keyword>
<keyword evidence="6 9" id="KW-0235">DNA replication</keyword>
<dbReference type="Pfam" id="PF00712">
    <property type="entry name" value="DNA_pol3_beta"/>
    <property type="match status" value="1"/>
</dbReference>
<dbReference type="GO" id="GO:0008408">
    <property type="term" value="F:3'-5' exonuclease activity"/>
    <property type="evidence" value="ECO:0007669"/>
    <property type="project" value="InterPro"/>
</dbReference>
<comment type="caution">
    <text evidence="13">The sequence shown here is derived from an EMBL/GenBank/DDBJ whole genome shotgun (WGS) entry which is preliminary data.</text>
</comment>
<comment type="subunit">
    <text evidence="9">Forms a ring-shaped head-to-tail homodimer around DNA.</text>
</comment>
<keyword evidence="3 9" id="KW-0963">Cytoplasm</keyword>
<dbReference type="SUPFAM" id="SSF55979">
    <property type="entry name" value="DNA clamp"/>
    <property type="match status" value="3"/>
</dbReference>
<dbReference type="InterPro" id="IPR022634">
    <property type="entry name" value="DNA_polIII_beta_N"/>
</dbReference>
<dbReference type="Pfam" id="PF02768">
    <property type="entry name" value="DNA_pol3_beta_3"/>
    <property type="match status" value="1"/>
</dbReference>
<evidence type="ECO:0000313" key="14">
    <source>
        <dbReference type="Proteomes" id="UP000228886"/>
    </source>
</evidence>
<dbReference type="GO" id="GO:0003677">
    <property type="term" value="F:DNA binding"/>
    <property type="evidence" value="ECO:0007669"/>
    <property type="project" value="UniProtKB-UniRule"/>
</dbReference>
<dbReference type="NCBIfam" id="TIGR00663">
    <property type="entry name" value="dnan"/>
    <property type="match status" value="1"/>
</dbReference>
<evidence type="ECO:0000259" key="10">
    <source>
        <dbReference type="Pfam" id="PF00712"/>
    </source>
</evidence>
<accession>A0A2M7E7D4</accession>
<dbReference type="Proteomes" id="UP000228886">
    <property type="component" value="Unassembled WGS sequence"/>
</dbReference>
<comment type="function">
    <text evidence="9">Confers DNA tethering and processivity to DNA polymerases and other proteins. Acts as a clamp, forming a ring around DNA (a reaction catalyzed by the clamp-loading complex) which diffuses in an ATP-independent manner freely and bidirectionally along dsDNA. Initially characterized for its ability to contact the catalytic subunit of DNA polymerase III (Pol III), a complex, multichain enzyme responsible for most of the replicative synthesis in bacteria; Pol III exhibits 3'-5' exonuclease proofreading activity. The beta chain is required for initiation of replication as well as for processivity of DNA replication.</text>
</comment>
<evidence type="ECO:0000256" key="3">
    <source>
        <dbReference type="ARBA" id="ARBA00022490"/>
    </source>
</evidence>
<dbReference type="InterPro" id="IPR046938">
    <property type="entry name" value="DNA_clamp_sf"/>
</dbReference>
<evidence type="ECO:0000256" key="7">
    <source>
        <dbReference type="ARBA" id="ARBA00022932"/>
    </source>
</evidence>
<dbReference type="SMART" id="SM00480">
    <property type="entry name" value="POL3Bc"/>
    <property type="match status" value="1"/>
</dbReference>
<evidence type="ECO:0000256" key="6">
    <source>
        <dbReference type="ARBA" id="ARBA00022705"/>
    </source>
</evidence>
<feature type="domain" description="DNA polymerase III beta sliding clamp N-terminal" evidence="10">
    <location>
        <begin position="1"/>
        <end position="119"/>
    </location>
</feature>
<dbReference type="InterPro" id="IPR022637">
    <property type="entry name" value="DNA_polIII_beta_cen"/>
</dbReference>
<dbReference type="AlphaFoldDB" id="A0A2M7E7D4"/>
<evidence type="ECO:0000256" key="8">
    <source>
        <dbReference type="ARBA" id="ARBA00023125"/>
    </source>
</evidence>
<keyword evidence="8" id="KW-0238">DNA-binding</keyword>
<proteinExistence type="inferred from homology"/>
<evidence type="ECO:0000259" key="11">
    <source>
        <dbReference type="Pfam" id="PF02767"/>
    </source>
</evidence>
<sequence length="365" mass="41002">MEISVEKKDLANGLQKMVGAINLKPSLPALSFILLEAEGEKLFLTATDLELTIKTIIPCRVKGKGKLLVPGRRFTNIIKELPEAEIEITEDKTKKTCIAVNNIFFTLPGLKTEEFPTLPKIGKGTSLKMKEGALKIMLKRTRFSIAYDETKAFLRGLLFSFKKDSLILVGTDTRRLAYIRKSFPSPVERDLILPIKLIDELEQCLGQEEEVEVAINPNQITFKTGDTLIISQIIEGQFPSYETVFPPEEGLKKIKVKRLGLIDAVRRVSLLASERYNSLRFDFAPKKMTVSINSPEVGEAREQIPAEYSGETTAISFNPVYVLDVLKNLETENIIIGITDPLKPALIQPDSQEEYKYVLMPVKIE</sequence>
<organism evidence="13 14">
    <name type="scientific">bacterium (Candidatus Ratteibacteria) CG01_land_8_20_14_3_00_40_19</name>
    <dbReference type="NCBI Taxonomy" id="2014290"/>
    <lineage>
        <taxon>Bacteria</taxon>
        <taxon>Candidatus Ratteibacteria</taxon>
    </lineage>
</organism>
<feature type="domain" description="DNA polymerase III beta sliding clamp central" evidence="11">
    <location>
        <begin position="131"/>
        <end position="239"/>
    </location>
</feature>
<evidence type="ECO:0000256" key="4">
    <source>
        <dbReference type="ARBA" id="ARBA00022679"/>
    </source>
</evidence>
<feature type="domain" description="DNA polymerase III beta sliding clamp C-terminal" evidence="12">
    <location>
        <begin position="247"/>
        <end position="362"/>
    </location>
</feature>
<dbReference type="GO" id="GO:0003887">
    <property type="term" value="F:DNA-directed DNA polymerase activity"/>
    <property type="evidence" value="ECO:0007669"/>
    <property type="project" value="UniProtKB-UniRule"/>
</dbReference>
<dbReference type="EMBL" id="PETL01000298">
    <property type="protein sequence ID" value="PIV63650.1"/>
    <property type="molecule type" value="Genomic_DNA"/>
</dbReference>
<dbReference type="InterPro" id="IPR001001">
    <property type="entry name" value="DNA_polIII_beta"/>
</dbReference>
<dbReference type="InterPro" id="IPR022635">
    <property type="entry name" value="DNA_polIII_beta_C"/>
</dbReference>
<keyword evidence="4 9" id="KW-0808">Transferase</keyword>
<dbReference type="Gene3D" id="3.10.150.10">
    <property type="entry name" value="DNA Polymerase III, subunit A, domain 2"/>
    <property type="match status" value="1"/>
</dbReference>
<dbReference type="PIRSF" id="PIRSF000804">
    <property type="entry name" value="DNA_pol_III_b"/>
    <property type="match status" value="1"/>
</dbReference>
<evidence type="ECO:0000256" key="5">
    <source>
        <dbReference type="ARBA" id="ARBA00022695"/>
    </source>
</evidence>
<dbReference type="GO" id="GO:0006271">
    <property type="term" value="P:DNA strand elongation involved in DNA replication"/>
    <property type="evidence" value="ECO:0007669"/>
    <property type="project" value="TreeGrafter"/>
</dbReference>
<comment type="subcellular location">
    <subcellularLocation>
        <location evidence="1 9">Cytoplasm</location>
    </subcellularLocation>
</comment>
<evidence type="ECO:0000259" key="12">
    <source>
        <dbReference type="Pfam" id="PF02768"/>
    </source>
</evidence>
<evidence type="ECO:0000256" key="9">
    <source>
        <dbReference type="PIRNR" id="PIRNR000804"/>
    </source>
</evidence>
<keyword evidence="7 9" id="KW-0239">DNA-directed DNA polymerase</keyword>
<evidence type="ECO:0000256" key="2">
    <source>
        <dbReference type="ARBA" id="ARBA00010752"/>
    </source>
</evidence>